<evidence type="ECO:0000313" key="3">
    <source>
        <dbReference type="Proteomes" id="UP000638918"/>
    </source>
</evidence>
<protein>
    <submittedName>
        <fullName evidence="2">Uncharacterized protein</fullName>
    </submittedName>
</protein>
<dbReference type="Proteomes" id="UP000638918">
    <property type="component" value="Unassembled WGS sequence"/>
</dbReference>
<keyword evidence="3" id="KW-1185">Reference proteome</keyword>
<accession>A0ABR8R0A0</accession>
<dbReference type="EMBL" id="JACSQU010000001">
    <property type="protein sequence ID" value="MBD7941220.1"/>
    <property type="molecule type" value="Genomic_DNA"/>
</dbReference>
<dbReference type="RefSeq" id="WP_191743523.1">
    <property type="nucleotide sequence ID" value="NZ_JACSQU010000001.1"/>
</dbReference>
<evidence type="ECO:0000256" key="1">
    <source>
        <dbReference type="SAM" id="MobiDB-lite"/>
    </source>
</evidence>
<comment type="caution">
    <text evidence="2">The sequence shown here is derived from an EMBL/GenBank/DDBJ whole genome shotgun (WGS) entry which is preliminary data.</text>
</comment>
<evidence type="ECO:0000313" key="2">
    <source>
        <dbReference type="EMBL" id="MBD7941220.1"/>
    </source>
</evidence>
<proteinExistence type="predicted"/>
<sequence>MAETDNRDLLAAMAAELADIRAEIEAAGGLVSELLRQLPAETRLSYLTRSQSFDVLSQRIEALAGLAQAVADEQPMDTALAALPLAEMAERMQETAHRARPAATPADDPDAADPDAPPAGVLQLF</sequence>
<name>A0ABR8R0A0_9CAUL</name>
<organism evidence="2 3">
    <name type="scientific">Brevundimonas guildfordensis</name>
    <dbReference type="NCBI Taxonomy" id="2762241"/>
    <lineage>
        <taxon>Bacteria</taxon>
        <taxon>Pseudomonadati</taxon>
        <taxon>Pseudomonadota</taxon>
        <taxon>Alphaproteobacteria</taxon>
        <taxon>Caulobacterales</taxon>
        <taxon>Caulobacteraceae</taxon>
        <taxon>Brevundimonas</taxon>
    </lineage>
</organism>
<reference evidence="2 3" key="1">
    <citation type="submission" date="2020-08" db="EMBL/GenBank/DDBJ databases">
        <title>A Genomic Blueprint of the Chicken Gut Microbiome.</title>
        <authorList>
            <person name="Gilroy R."/>
            <person name="Ravi A."/>
            <person name="Getino M."/>
            <person name="Pursley I."/>
            <person name="Horton D.L."/>
            <person name="Alikhan N.-F."/>
            <person name="Baker D."/>
            <person name="Gharbi K."/>
            <person name="Hall N."/>
            <person name="Watson M."/>
            <person name="Adriaenssens E.M."/>
            <person name="Foster-Nyarko E."/>
            <person name="Jarju S."/>
            <person name="Secka A."/>
            <person name="Antonio M."/>
            <person name="Oren A."/>
            <person name="Chaudhuri R."/>
            <person name="La Ragione R.M."/>
            <person name="Hildebrand F."/>
            <person name="Pallen M.J."/>
        </authorList>
    </citation>
    <scope>NUCLEOTIDE SEQUENCE [LARGE SCALE GENOMIC DNA]</scope>
    <source>
        <strain evidence="2 3">Sa3CVA3</strain>
    </source>
</reference>
<feature type="region of interest" description="Disordered" evidence="1">
    <location>
        <begin position="91"/>
        <end position="125"/>
    </location>
</feature>
<gene>
    <name evidence="2" type="ORF">H9656_07460</name>
</gene>